<proteinExistence type="predicted"/>
<dbReference type="InterPro" id="IPR044681">
    <property type="entry name" value="PICBP-like"/>
</dbReference>
<evidence type="ECO:0000259" key="2">
    <source>
        <dbReference type="SMART" id="SM01054"/>
    </source>
</evidence>
<feature type="compositionally biased region" description="Acidic residues" evidence="1">
    <location>
        <begin position="708"/>
        <end position="730"/>
    </location>
</feature>
<evidence type="ECO:0000313" key="3">
    <source>
        <dbReference type="EMBL" id="GFY94951.1"/>
    </source>
</evidence>
<evidence type="ECO:0000256" key="1">
    <source>
        <dbReference type="SAM" id="MobiDB-lite"/>
    </source>
</evidence>
<feature type="compositionally biased region" description="Polar residues" evidence="1">
    <location>
        <begin position="695"/>
        <end position="707"/>
    </location>
</feature>
<feature type="compositionally biased region" description="Polar residues" evidence="1">
    <location>
        <begin position="74"/>
        <end position="86"/>
    </location>
</feature>
<feature type="compositionally biased region" description="Acidic residues" evidence="1">
    <location>
        <begin position="968"/>
        <end position="982"/>
    </location>
</feature>
<name>A0A7J0F8I1_9ERIC</name>
<feature type="compositionally biased region" description="Acidic residues" evidence="1">
    <location>
        <begin position="905"/>
        <end position="919"/>
    </location>
</feature>
<feature type="compositionally biased region" description="Polar residues" evidence="1">
    <location>
        <begin position="1008"/>
        <end position="1020"/>
    </location>
</feature>
<dbReference type="Pfam" id="PF07839">
    <property type="entry name" value="CaM_binding"/>
    <property type="match status" value="1"/>
</dbReference>
<evidence type="ECO:0000313" key="4">
    <source>
        <dbReference type="Proteomes" id="UP000585474"/>
    </source>
</evidence>
<organism evidence="3 4">
    <name type="scientific">Actinidia rufa</name>
    <dbReference type="NCBI Taxonomy" id="165716"/>
    <lineage>
        <taxon>Eukaryota</taxon>
        <taxon>Viridiplantae</taxon>
        <taxon>Streptophyta</taxon>
        <taxon>Embryophyta</taxon>
        <taxon>Tracheophyta</taxon>
        <taxon>Spermatophyta</taxon>
        <taxon>Magnoliopsida</taxon>
        <taxon>eudicotyledons</taxon>
        <taxon>Gunneridae</taxon>
        <taxon>Pentapetalae</taxon>
        <taxon>asterids</taxon>
        <taxon>Ericales</taxon>
        <taxon>Actinidiaceae</taxon>
        <taxon>Actinidia</taxon>
    </lineage>
</organism>
<feature type="compositionally biased region" description="Polar residues" evidence="1">
    <location>
        <begin position="882"/>
        <end position="893"/>
    </location>
</feature>
<feature type="region of interest" description="Disordered" evidence="1">
    <location>
        <begin position="1"/>
        <end position="128"/>
    </location>
</feature>
<feature type="compositionally biased region" description="Acidic residues" evidence="1">
    <location>
        <begin position="623"/>
        <end position="634"/>
    </location>
</feature>
<feature type="region of interest" description="Disordered" evidence="1">
    <location>
        <begin position="492"/>
        <end position="1066"/>
    </location>
</feature>
<dbReference type="Proteomes" id="UP000585474">
    <property type="component" value="Unassembled WGS sequence"/>
</dbReference>
<feature type="compositionally biased region" description="Low complexity" evidence="1">
    <location>
        <begin position="104"/>
        <end position="113"/>
    </location>
</feature>
<feature type="compositionally biased region" description="Polar residues" evidence="1">
    <location>
        <begin position="945"/>
        <end position="956"/>
    </location>
</feature>
<feature type="compositionally biased region" description="Acidic residues" evidence="1">
    <location>
        <begin position="769"/>
        <end position="793"/>
    </location>
</feature>
<dbReference type="OrthoDB" id="10301217at2759"/>
<comment type="caution">
    <text evidence="3">The sequence shown here is derived from an EMBL/GenBank/DDBJ whole genome shotgun (WGS) entry which is preliminary data.</text>
</comment>
<accession>A0A7J0F8I1</accession>
<feature type="compositionally biased region" description="Polar residues" evidence="1">
    <location>
        <begin position="819"/>
        <end position="831"/>
    </location>
</feature>
<dbReference type="EMBL" id="BJWL01000010">
    <property type="protein sequence ID" value="GFY94951.1"/>
    <property type="molecule type" value="Genomic_DNA"/>
</dbReference>
<dbReference type="GO" id="GO:0005516">
    <property type="term" value="F:calmodulin binding"/>
    <property type="evidence" value="ECO:0007669"/>
    <property type="project" value="InterPro"/>
</dbReference>
<dbReference type="PANTHER" id="PTHR33923">
    <property type="entry name" value="CALMODULIN-BINDING PROTEIN-RELATED"/>
    <property type="match status" value="1"/>
</dbReference>
<keyword evidence="4" id="KW-1185">Reference proteome</keyword>
<reference evidence="3 4" key="1">
    <citation type="submission" date="2019-07" db="EMBL/GenBank/DDBJ databases">
        <title>De Novo Assembly of kiwifruit Actinidia rufa.</title>
        <authorList>
            <person name="Sugita-Konishi S."/>
            <person name="Sato K."/>
            <person name="Mori E."/>
            <person name="Abe Y."/>
            <person name="Kisaki G."/>
            <person name="Hamano K."/>
            <person name="Suezawa K."/>
            <person name="Otani M."/>
            <person name="Fukuda T."/>
            <person name="Manabe T."/>
            <person name="Gomi K."/>
            <person name="Tabuchi M."/>
            <person name="Akimitsu K."/>
            <person name="Kataoka I."/>
        </authorList>
    </citation>
    <scope>NUCLEOTIDE SEQUENCE [LARGE SCALE GENOMIC DNA]</scope>
    <source>
        <strain evidence="4">cv. Fuchu</strain>
    </source>
</reference>
<dbReference type="InterPro" id="IPR012417">
    <property type="entry name" value="CaM-bd_dom_pln"/>
</dbReference>
<sequence length="1228" mass="135867">MVQTKVPNKLGLQADQAKSITQKANIDPRKMKKSKPIKHSDFESSGTTSFRRGVPPPPPGKPPTMGVEPGAATPQKQFPTKGSEASPNYMKPTSRFEARRERSQVSSRSSKTSIMNGKSPIKTPNNSKALTRTSSLKLVRTLTKSPSFKPERASIKKCSQVVVCEDLNVQRATCSSTLKDSKFPTYIELSLGATESEGTSVMKVCPYTYCSLNGHRHAPLPPLKCFVATRRCMLKTQKKTELACLSPRCAKPSAVGMEEMIIQEMTVDERAAVQEMDSNSSKISPLTQQDQVDFFIEIHVNNAEDAAKTTYGSKQNGENKDETCFSAIEHSEAETTVKFELEETDSEISDMEWEEGQYSAQSLDGVGNSPQTNVAYDFENGSFHACDYNPCPHDQFIFKSDEIVSSNFDKISAEGPEEVFEEEGECSGARCSNGGSDSEGSCQNLVGNESMHVLNNQNYQMLPTCDVFEESTIEEKDGTAMSDDFEAAAIPLTATERPVEEPREAREYKSEVLEADEENPRNNLQLEDDETESTSNIKDEALIDCPENEFLEDDEESILPENQEHDSSQSFSKSHEDETYEDQNSSDNGEVYQSDAVGKEVLDGSLLPDTEDSETNQSPEEGLSTDDDTDEVEKEQENAAKSLVRIPTSDLLQGSPEAEEHKTEEDNYEIQCGATARDDESNQAFSSEGFAAETQVHSSNKQSQSNCMDEEQNQGSSEAEEDKTEEDDNEIQIGATARDDEPSQAFASEDFAAETQVHSSDKQPQSNSIDEDQNQGSCEAEEDKTEAEEDDNEIQIGATARDDEPSQAFASEDFAAETQVHSSDKQPQSNSIDEDQNQGSCEAEEDKTEAEEDDNEIQISATARDDEPSQVFASEGFAAETQVHSSDKQSQSNRLDEDQNQGSSEAEEDKSEAEEDDNEIQIGATARDDEPSQVFASEGFAAETQVHSSDKQSQSNRLDEDQNQGSSEAEEDKSEAEEDDNEIQLGATARDDESSQVFASEGFAAETQVHSSDKQSQSNSIDEDQNQSDKDCHENRSFEIGGSMDSEDQTHSGRNQVSVTQKANEDIEEVVLEYPTMSELEESFPSAKNEASTQVKPAFCHGGGHSSQELHKAPNHLRIIKSKGYVEDLEDPRKFNPREPNYLSIEPDPEAEKVDLRHLSMDETKNEEEWMLDYAIRQAVTKLAPARKRKVALLVEAFEKVMPIPKYESHLSRTQAAFAPVRPIQACR</sequence>
<dbReference type="AlphaFoldDB" id="A0A7J0F8I1"/>
<feature type="compositionally biased region" description="Basic and acidic residues" evidence="1">
    <location>
        <begin position="562"/>
        <end position="577"/>
    </location>
</feature>
<dbReference type="SMART" id="SM01054">
    <property type="entry name" value="CaM_binding"/>
    <property type="match status" value="1"/>
</dbReference>
<feature type="domain" description="Calmodulin-binding" evidence="2">
    <location>
        <begin position="1085"/>
        <end position="1203"/>
    </location>
</feature>
<feature type="compositionally biased region" description="Polar residues" evidence="1">
    <location>
        <begin position="756"/>
        <end position="768"/>
    </location>
</feature>
<dbReference type="PANTHER" id="PTHR33923:SF2">
    <property type="entry name" value="CALMODULIN-BINDING PROTEIN-RELATED"/>
    <property type="match status" value="1"/>
</dbReference>
<gene>
    <name evidence="3" type="ORF">Acr_10g0003360</name>
</gene>
<feature type="compositionally biased region" description="Acidic residues" evidence="1">
    <location>
        <begin position="546"/>
        <end position="558"/>
    </location>
</feature>
<feature type="compositionally biased region" description="Acidic residues" evidence="1">
    <location>
        <begin position="832"/>
        <end position="856"/>
    </location>
</feature>
<feature type="compositionally biased region" description="Basic and acidic residues" evidence="1">
    <location>
        <begin position="94"/>
        <end position="103"/>
    </location>
</feature>
<protein>
    <submittedName>
        <fullName evidence="3">Plant calmodulin-binding protein-like protein</fullName>
    </submittedName>
</protein>
<feature type="compositionally biased region" description="Basic and acidic residues" evidence="1">
    <location>
        <begin position="1027"/>
        <end position="1037"/>
    </location>
</feature>
<feature type="compositionally biased region" description="Polar residues" evidence="1">
    <location>
        <begin position="1052"/>
        <end position="1062"/>
    </location>
</feature>
<feature type="compositionally biased region" description="Basic and acidic residues" evidence="1">
    <location>
        <begin position="497"/>
        <end position="512"/>
    </location>
</feature>